<dbReference type="GO" id="GO:0001907">
    <property type="term" value="P:symbiont-mediated killing of host cell"/>
    <property type="evidence" value="ECO:0007669"/>
    <property type="project" value="InterPro"/>
</dbReference>
<reference evidence="2" key="1">
    <citation type="submission" date="2022-01" db="EMBL/GenBank/DDBJ databases">
        <authorList>
            <person name="King R."/>
        </authorList>
    </citation>
    <scope>NUCLEOTIDE SEQUENCE</scope>
</reference>
<dbReference type="Proteomes" id="UP001153712">
    <property type="component" value="Chromosome 2"/>
</dbReference>
<organism evidence="2 3">
    <name type="scientific">Phyllotreta striolata</name>
    <name type="common">Striped flea beetle</name>
    <name type="synonym">Crioceris striolata</name>
    <dbReference type="NCBI Taxonomy" id="444603"/>
    <lineage>
        <taxon>Eukaryota</taxon>
        <taxon>Metazoa</taxon>
        <taxon>Ecdysozoa</taxon>
        <taxon>Arthropoda</taxon>
        <taxon>Hexapoda</taxon>
        <taxon>Insecta</taxon>
        <taxon>Pterygota</taxon>
        <taxon>Neoptera</taxon>
        <taxon>Endopterygota</taxon>
        <taxon>Coleoptera</taxon>
        <taxon>Polyphaga</taxon>
        <taxon>Cucujiformia</taxon>
        <taxon>Chrysomeloidea</taxon>
        <taxon>Chrysomelidae</taxon>
        <taxon>Galerucinae</taxon>
        <taxon>Alticini</taxon>
        <taxon>Phyllotreta</taxon>
    </lineage>
</organism>
<dbReference type="InterPro" id="IPR036716">
    <property type="entry name" value="Pest_crys_N_sf"/>
</dbReference>
<evidence type="ECO:0000313" key="3">
    <source>
        <dbReference type="Proteomes" id="UP001153712"/>
    </source>
</evidence>
<dbReference type="GO" id="GO:0090729">
    <property type="term" value="F:toxin activity"/>
    <property type="evidence" value="ECO:0007669"/>
    <property type="project" value="InterPro"/>
</dbReference>
<dbReference type="InterPro" id="IPR005639">
    <property type="entry name" value="Pest_crys_dom_I"/>
</dbReference>
<dbReference type="Gene3D" id="1.20.190.10">
    <property type="entry name" value="Pesticidal crystal protein, N-terminal domain"/>
    <property type="match status" value="1"/>
</dbReference>
<dbReference type="Pfam" id="PF03945">
    <property type="entry name" value="Endotoxin_N"/>
    <property type="match status" value="1"/>
</dbReference>
<proteinExistence type="predicted"/>
<keyword evidence="3" id="KW-1185">Reference proteome</keyword>
<dbReference type="EMBL" id="OU900095">
    <property type="protein sequence ID" value="CAG9859131.1"/>
    <property type="molecule type" value="Genomic_DNA"/>
</dbReference>
<dbReference type="AlphaFoldDB" id="A0A9N9TM75"/>
<feature type="domain" description="Pesticidal crystal protein" evidence="1">
    <location>
        <begin position="135"/>
        <end position="340"/>
    </location>
</feature>
<evidence type="ECO:0000313" key="2">
    <source>
        <dbReference type="EMBL" id="CAG9859131.1"/>
    </source>
</evidence>
<gene>
    <name evidence="2" type="ORF">PHYEVI_LOCUS5507</name>
</gene>
<dbReference type="SUPFAM" id="SSF56849">
    <property type="entry name" value="delta-Endotoxin (insectocide), N-terminal domain"/>
    <property type="match status" value="1"/>
</dbReference>
<protein>
    <recommendedName>
        <fullName evidence="1">Pesticidal crystal protein domain-containing protein</fullName>
    </recommendedName>
</protein>
<sequence length="516" mass="58169">MVFSFACYGVPAKGNSVCTSSDSGIFPSTHPDYYFHNIGKTEITCQVIYGTSFSWIGVIAANSFGPGEKGIVPTGGRMYYWTGQKVINHGDVRALVHCAIAGGYYRSWDDGNNVPLKIDINKVGKKLVDFGVGKIPYVGGTIGNLVDFFWPDDQPTVWDQVKDQVRNLIEAKIMDAIQGILGGDIRSFKEKITVLKLSMDDPNSKDTNTHYMHIAEDLIGFEKKFSFTAQHSSNYLNVNYFLLPMYSSVVNMKVLFYQFGIVNQKKLNLSDDNIYEIKSYLKRLIEEETDGAVAYITKIYRTQFDLEYNTCHPDTIFNSLAVVRQYCAINGFEFIDFWRAILADPLTAEKPYNSVISYSTHYARPTPMLAMQLLADDVPVPLQPKLINGRRNRITKIVVQMLRGDKQRIQGLVVWYENGESHLCGLESSETTTIDFQGEYLKSLTVWGRNALDMFEFRFVGGRYTSCGSNYWSSGWVSSFELEHHHIAGIYVTNDAPHLGEQSASLAVSYQLTPTV</sequence>
<accession>A0A9N9TM75</accession>
<name>A0A9N9TM75_PHYSR</name>
<evidence type="ECO:0000259" key="1">
    <source>
        <dbReference type="Pfam" id="PF03945"/>
    </source>
</evidence>
<dbReference type="OrthoDB" id="6672161at2759"/>